<protein>
    <recommendedName>
        <fullName evidence="2">Peptidase A1 domain-containing protein</fullName>
    </recommendedName>
</protein>
<keyword evidence="1" id="KW-0732">Signal</keyword>
<dbReference type="Proteomes" id="UP001175271">
    <property type="component" value="Unassembled WGS sequence"/>
</dbReference>
<dbReference type="Pfam" id="PF00026">
    <property type="entry name" value="Asp"/>
    <property type="match status" value="1"/>
</dbReference>
<sequence>MMPKLPVLFLLLLVAVFSPGDARKVNLQIRRHVPKRFGSRSHYHHDPRDENLMTMVLTVGRPLKLTHLQFDTTVADVSLSICPENLDLENEFPPLACYNASASRTFKRFTANTAQDVIKGETFTFITKEYNASANGSEIAGQVGFGWPSLRKYPGDSYYPKDLRSVAVSIDEDGCSAQLNFDGSCKTDNSTFNESIFGQVVIATNREYIGMPKQFLTQLTSLHGITWEVDYGAYSVECDRVGSLPDLNFVTAGGVVTVPAKSYVYTWEPLSNGRCVVSFEDSKAFGFGPDWYIGIQIIVDYCVTLYWQDPMITMTKNAWNSGYSGCHAG</sequence>
<feature type="chain" id="PRO_5041336257" description="Peptidase A1 domain-containing protein" evidence="1">
    <location>
        <begin position="23"/>
        <end position="329"/>
    </location>
</feature>
<evidence type="ECO:0000313" key="4">
    <source>
        <dbReference type="Proteomes" id="UP001175271"/>
    </source>
</evidence>
<comment type="caution">
    <text evidence="3">The sequence shown here is derived from an EMBL/GenBank/DDBJ whole genome shotgun (WGS) entry which is preliminary data.</text>
</comment>
<dbReference type="EMBL" id="JAUCMV010000001">
    <property type="protein sequence ID" value="KAK0423756.1"/>
    <property type="molecule type" value="Genomic_DNA"/>
</dbReference>
<dbReference type="InterPro" id="IPR033121">
    <property type="entry name" value="PEPTIDASE_A1"/>
</dbReference>
<accession>A0AA39IG64</accession>
<evidence type="ECO:0000313" key="3">
    <source>
        <dbReference type="EMBL" id="KAK0423756.1"/>
    </source>
</evidence>
<dbReference type="Gene3D" id="2.40.70.10">
    <property type="entry name" value="Acid Proteases"/>
    <property type="match status" value="1"/>
</dbReference>
<dbReference type="SUPFAM" id="SSF50630">
    <property type="entry name" value="Acid proteases"/>
    <property type="match status" value="1"/>
</dbReference>
<proteinExistence type="predicted"/>
<reference evidence="3" key="1">
    <citation type="submission" date="2023-06" db="EMBL/GenBank/DDBJ databases">
        <title>Genomic analysis of the entomopathogenic nematode Steinernema hermaphroditum.</title>
        <authorList>
            <person name="Schwarz E.M."/>
            <person name="Heppert J.K."/>
            <person name="Baniya A."/>
            <person name="Schwartz H.T."/>
            <person name="Tan C.-H."/>
            <person name="Antoshechkin I."/>
            <person name="Sternberg P.W."/>
            <person name="Goodrich-Blair H."/>
            <person name="Dillman A.R."/>
        </authorList>
    </citation>
    <scope>NUCLEOTIDE SEQUENCE</scope>
    <source>
        <strain evidence="3">PS9179</strain>
        <tissue evidence="3">Whole animal</tissue>
    </source>
</reference>
<keyword evidence="4" id="KW-1185">Reference proteome</keyword>
<dbReference type="AlphaFoldDB" id="A0AA39IG64"/>
<feature type="domain" description="Peptidase A1" evidence="2">
    <location>
        <begin position="108"/>
        <end position="283"/>
    </location>
</feature>
<organism evidence="3 4">
    <name type="scientific">Steinernema hermaphroditum</name>
    <dbReference type="NCBI Taxonomy" id="289476"/>
    <lineage>
        <taxon>Eukaryota</taxon>
        <taxon>Metazoa</taxon>
        <taxon>Ecdysozoa</taxon>
        <taxon>Nematoda</taxon>
        <taxon>Chromadorea</taxon>
        <taxon>Rhabditida</taxon>
        <taxon>Tylenchina</taxon>
        <taxon>Panagrolaimomorpha</taxon>
        <taxon>Strongyloidoidea</taxon>
        <taxon>Steinernematidae</taxon>
        <taxon>Steinernema</taxon>
    </lineage>
</organism>
<evidence type="ECO:0000256" key="1">
    <source>
        <dbReference type="SAM" id="SignalP"/>
    </source>
</evidence>
<feature type="signal peptide" evidence="1">
    <location>
        <begin position="1"/>
        <end position="22"/>
    </location>
</feature>
<gene>
    <name evidence="3" type="ORF">QR680_008313</name>
</gene>
<name>A0AA39IG64_9BILA</name>
<evidence type="ECO:0000259" key="2">
    <source>
        <dbReference type="Pfam" id="PF00026"/>
    </source>
</evidence>
<dbReference type="InterPro" id="IPR021109">
    <property type="entry name" value="Peptidase_aspartic_dom_sf"/>
</dbReference>